<evidence type="ECO:0000259" key="4">
    <source>
        <dbReference type="PROSITE" id="PS50932"/>
    </source>
</evidence>
<dbReference type="SMART" id="SM00354">
    <property type="entry name" value="HTH_LACI"/>
    <property type="match status" value="1"/>
</dbReference>
<dbReference type="CDD" id="cd06286">
    <property type="entry name" value="PBP1_CcpB-like"/>
    <property type="match status" value="1"/>
</dbReference>
<keyword evidence="6" id="KW-1185">Reference proteome</keyword>
<keyword evidence="2" id="KW-0238">DNA-binding</keyword>
<dbReference type="Gene3D" id="3.40.50.2300">
    <property type="match status" value="2"/>
</dbReference>
<evidence type="ECO:0000256" key="1">
    <source>
        <dbReference type="ARBA" id="ARBA00023015"/>
    </source>
</evidence>
<dbReference type="InterPro" id="IPR046335">
    <property type="entry name" value="LacI/GalR-like_sensor"/>
</dbReference>
<dbReference type="PANTHER" id="PTHR30146:SF136">
    <property type="entry name" value="NTD BIOSYNTHESIS OPERON REGULATOR NTDR"/>
    <property type="match status" value="1"/>
</dbReference>
<sequence length="330" mass="37411">MANISDVAKLAGLSVSTVSRVINNQRYVTEEKKQAVLKAMEELNYQPSVAARQLRGRQSKILGIIVPRITNPFFSYLVDEIQKQAYERDFQIMIFQSDESKEKEITFLNLMQQKQIDGVIMCAVENDEEKISSYLEYGPIILCNEKFISGKLPTISLDQEYGAYIGAKYLIEKGYTKIAYCTGGYFDGDGKGNERDKGFQRALTECDLEFSREWLFTNQHTIEDGKKLAHTYQELKQRPDAIFTGSDEIAAGFISEANRLGINVPQDVAVLGFDNQLIAELTTPAITTVHQPTEELGKQTINLMFNILENKSYKIEDEKLNMHIVIRESA</sequence>
<dbReference type="EMBL" id="CP147251">
    <property type="protein sequence ID" value="WYJ76263.1"/>
    <property type="molecule type" value="Genomic_DNA"/>
</dbReference>
<dbReference type="Gene3D" id="1.10.260.40">
    <property type="entry name" value="lambda repressor-like DNA-binding domains"/>
    <property type="match status" value="1"/>
</dbReference>
<dbReference type="Pfam" id="PF13377">
    <property type="entry name" value="Peripla_BP_3"/>
    <property type="match status" value="1"/>
</dbReference>
<protein>
    <recommendedName>
        <fullName evidence="4">HTH lacI-type domain-containing protein</fullName>
    </recommendedName>
</protein>
<evidence type="ECO:0000313" key="6">
    <source>
        <dbReference type="Proteomes" id="UP000664701"/>
    </source>
</evidence>
<dbReference type="SUPFAM" id="SSF53822">
    <property type="entry name" value="Periplasmic binding protein-like I"/>
    <property type="match status" value="1"/>
</dbReference>
<dbReference type="PANTHER" id="PTHR30146">
    <property type="entry name" value="LACI-RELATED TRANSCRIPTIONAL REPRESSOR"/>
    <property type="match status" value="1"/>
</dbReference>
<evidence type="ECO:0000256" key="2">
    <source>
        <dbReference type="ARBA" id="ARBA00023125"/>
    </source>
</evidence>
<keyword evidence="3" id="KW-0804">Transcription</keyword>
<dbReference type="InterPro" id="IPR000843">
    <property type="entry name" value="HTH_LacI"/>
</dbReference>
<dbReference type="InterPro" id="IPR028082">
    <property type="entry name" value="Peripla_BP_I"/>
</dbReference>
<dbReference type="InterPro" id="IPR010982">
    <property type="entry name" value="Lambda_DNA-bd_dom_sf"/>
</dbReference>
<name>A0ABZ2SL94_9ENTE</name>
<accession>A0ABZ2SL94</accession>
<dbReference type="SUPFAM" id="SSF47413">
    <property type="entry name" value="lambda repressor-like DNA-binding domains"/>
    <property type="match status" value="1"/>
</dbReference>
<evidence type="ECO:0000256" key="3">
    <source>
        <dbReference type="ARBA" id="ARBA00023163"/>
    </source>
</evidence>
<dbReference type="RefSeq" id="WP_207942477.1">
    <property type="nucleotide sequence ID" value="NZ_CP147251.1"/>
</dbReference>
<reference evidence="5 6" key="1">
    <citation type="submission" date="2021-03" db="EMBL/GenBank/DDBJ databases">
        <authorList>
            <person name="Gilmore M.S."/>
            <person name="Schwartzman J."/>
            <person name="Van Tyne D."/>
            <person name="Martin M."/>
            <person name="Earl A.M."/>
            <person name="Manson A.L."/>
            <person name="Straub T."/>
            <person name="Salamzade R."/>
            <person name="Saavedra J."/>
            <person name="Lebreton F."/>
            <person name="Prichula J."/>
            <person name="Schaufler K."/>
            <person name="Gaca A."/>
            <person name="Sgardioli B."/>
            <person name="Wagenaar J."/>
            <person name="Strong T."/>
        </authorList>
    </citation>
    <scope>NUCLEOTIDE SEQUENCE [LARGE SCALE GENOMIC DNA]</scope>
    <source>
        <strain evidence="5 6">DIV2402</strain>
    </source>
</reference>
<dbReference type="Proteomes" id="UP000664701">
    <property type="component" value="Chromosome"/>
</dbReference>
<gene>
    <name evidence="5" type="ORF">DOK78_000889</name>
</gene>
<evidence type="ECO:0000313" key="5">
    <source>
        <dbReference type="EMBL" id="WYJ76263.1"/>
    </source>
</evidence>
<proteinExistence type="predicted"/>
<organism evidence="5 6">
    <name type="scientific">Candidatus Enterococcus lowellii</name>
    <dbReference type="NCBI Taxonomy" id="2230877"/>
    <lineage>
        <taxon>Bacteria</taxon>
        <taxon>Bacillati</taxon>
        <taxon>Bacillota</taxon>
        <taxon>Bacilli</taxon>
        <taxon>Lactobacillales</taxon>
        <taxon>Enterococcaceae</taxon>
        <taxon>Enterococcus</taxon>
    </lineage>
</organism>
<keyword evidence="1" id="KW-0805">Transcription regulation</keyword>
<feature type="domain" description="HTH lacI-type" evidence="4">
    <location>
        <begin position="2"/>
        <end position="56"/>
    </location>
</feature>
<dbReference type="PROSITE" id="PS50932">
    <property type="entry name" value="HTH_LACI_2"/>
    <property type="match status" value="1"/>
</dbReference>
<reference evidence="5 6" key="2">
    <citation type="submission" date="2024-03" db="EMBL/GenBank/DDBJ databases">
        <title>The Genome Sequence of Enterococcus sp. DIV2402.</title>
        <authorList>
            <consortium name="The Broad Institute Genomics Platform"/>
            <consortium name="The Broad Institute Microbial Omics Core"/>
            <consortium name="The Broad Institute Genomic Center for Infectious Diseases"/>
            <person name="Earl A."/>
            <person name="Manson A."/>
            <person name="Gilmore M."/>
            <person name="Schwartman J."/>
            <person name="Shea T."/>
            <person name="Abouelleil A."/>
            <person name="Cao P."/>
            <person name="Chapman S."/>
            <person name="Cusick C."/>
            <person name="Young S."/>
            <person name="Neafsey D."/>
            <person name="Nusbaum C."/>
            <person name="Birren B."/>
        </authorList>
    </citation>
    <scope>NUCLEOTIDE SEQUENCE [LARGE SCALE GENOMIC DNA]</scope>
    <source>
        <strain evidence="5 6">DIV2402</strain>
    </source>
</reference>
<dbReference type="Pfam" id="PF00356">
    <property type="entry name" value="LacI"/>
    <property type="match status" value="1"/>
</dbReference>
<dbReference type="CDD" id="cd01392">
    <property type="entry name" value="HTH_LacI"/>
    <property type="match status" value="1"/>
</dbReference>